<dbReference type="PROSITE" id="PS50987">
    <property type="entry name" value="HTH_ARSR_2"/>
    <property type="match status" value="1"/>
</dbReference>
<evidence type="ECO:0000256" key="2">
    <source>
        <dbReference type="ARBA" id="ARBA00023125"/>
    </source>
</evidence>
<dbReference type="GO" id="GO:0003700">
    <property type="term" value="F:DNA-binding transcription factor activity"/>
    <property type="evidence" value="ECO:0007669"/>
    <property type="project" value="InterPro"/>
</dbReference>
<dbReference type="EMBL" id="VMRJ01000002">
    <property type="protein sequence ID" value="TVT41438.1"/>
    <property type="molecule type" value="Genomic_DNA"/>
</dbReference>
<dbReference type="OrthoDB" id="9810923at2"/>
<organism evidence="5 6">
    <name type="scientific">Hymenobacter setariae</name>
    <dbReference type="NCBI Taxonomy" id="2594794"/>
    <lineage>
        <taxon>Bacteria</taxon>
        <taxon>Pseudomonadati</taxon>
        <taxon>Bacteroidota</taxon>
        <taxon>Cytophagia</taxon>
        <taxon>Cytophagales</taxon>
        <taxon>Hymenobacteraceae</taxon>
        <taxon>Hymenobacter</taxon>
    </lineage>
</organism>
<dbReference type="PANTHER" id="PTHR43132">
    <property type="entry name" value="ARSENICAL RESISTANCE OPERON REPRESSOR ARSR-RELATED"/>
    <property type="match status" value="1"/>
</dbReference>
<dbReference type="Proteomes" id="UP000317624">
    <property type="component" value="Unassembled WGS sequence"/>
</dbReference>
<dbReference type="RefSeq" id="WP_144846328.1">
    <property type="nucleotide sequence ID" value="NZ_VMRJ01000002.1"/>
</dbReference>
<keyword evidence="1" id="KW-0805">Transcription regulation</keyword>
<dbReference type="InterPro" id="IPR036388">
    <property type="entry name" value="WH-like_DNA-bd_sf"/>
</dbReference>
<dbReference type="InterPro" id="IPR001845">
    <property type="entry name" value="HTH_ArsR_DNA-bd_dom"/>
</dbReference>
<evidence type="ECO:0000256" key="3">
    <source>
        <dbReference type="ARBA" id="ARBA00023163"/>
    </source>
</evidence>
<dbReference type="SUPFAM" id="SSF46785">
    <property type="entry name" value="Winged helix' DNA-binding domain"/>
    <property type="match status" value="1"/>
</dbReference>
<keyword evidence="6" id="KW-1185">Reference proteome</keyword>
<protein>
    <submittedName>
        <fullName evidence="5">Helix-turn-helix transcriptional regulator</fullName>
    </submittedName>
</protein>
<dbReference type="Gene3D" id="1.10.10.10">
    <property type="entry name" value="Winged helix-like DNA-binding domain superfamily/Winged helix DNA-binding domain"/>
    <property type="match status" value="1"/>
</dbReference>
<feature type="domain" description="HTH arsR-type" evidence="4">
    <location>
        <begin position="8"/>
        <end position="107"/>
    </location>
</feature>
<name>A0A558BY44_9BACT</name>
<dbReference type="GO" id="GO:0003677">
    <property type="term" value="F:DNA binding"/>
    <property type="evidence" value="ECO:0007669"/>
    <property type="project" value="UniProtKB-KW"/>
</dbReference>
<dbReference type="PRINTS" id="PR00778">
    <property type="entry name" value="HTHARSR"/>
</dbReference>
<dbReference type="InterPro" id="IPR036390">
    <property type="entry name" value="WH_DNA-bd_sf"/>
</dbReference>
<proteinExistence type="predicted"/>
<evidence type="ECO:0000256" key="1">
    <source>
        <dbReference type="ARBA" id="ARBA00023015"/>
    </source>
</evidence>
<accession>A0A558BY44</accession>
<evidence type="ECO:0000313" key="6">
    <source>
        <dbReference type="Proteomes" id="UP000317624"/>
    </source>
</evidence>
<dbReference type="AlphaFoldDB" id="A0A558BY44"/>
<dbReference type="CDD" id="cd00090">
    <property type="entry name" value="HTH_ARSR"/>
    <property type="match status" value="1"/>
</dbReference>
<dbReference type="InterPro" id="IPR011991">
    <property type="entry name" value="ArsR-like_HTH"/>
</dbReference>
<dbReference type="PANTHER" id="PTHR43132:SF2">
    <property type="entry name" value="ARSENICAL RESISTANCE OPERON REPRESSOR ARSR-RELATED"/>
    <property type="match status" value="1"/>
</dbReference>
<evidence type="ECO:0000259" key="4">
    <source>
        <dbReference type="PROSITE" id="PS50987"/>
    </source>
</evidence>
<dbReference type="Pfam" id="PF12840">
    <property type="entry name" value="HTH_20"/>
    <property type="match status" value="1"/>
</dbReference>
<keyword evidence="3" id="KW-0804">Transcription</keyword>
<gene>
    <name evidence="5" type="ORF">FNT36_08335</name>
</gene>
<dbReference type="InterPro" id="IPR051011">
    <property type="entry name" value="Metal_resp_trans_reg"/>
</dbReference>
<reference evidence="5 6" key="1">
    <citation type="submission" date="2019-07" db="EMBL/GenBank/DDBJ databases">
        <title>Hymenobacter sp. straun FUR1 Genome sequencing and assembly.</title>
        <authorList>
            <person name="Chhetri G."/>
        </authorList>
    </citation>
    <scope>NUCLEOTIDE SEQUENCE [LARGE SCALE GENOMIC DNA]</scope>
    <source>
        <strain evidence="5 6">Fur1</strain>
    </source>
</reference>
<dbReference type="SMART" id="SM00418">
    <property type="entry name" value="HTH_ARSR"/>
    <property type="match status" value="1"/>
</dbReference>
<sequence>MKPLHSRVETQQLDRAAAMLKVLSHPKRLAIVDLLGKLKGSKDQQMSVTEIYQALDLPQAIASQHLITLKDRGVLKSNKIGTKIYYALAVPQLMKVIDTLEDYSARI</sequence>
<evidence type="ECO:0000313" key="5">
    <source>
        <dbReference type="EMBL" id="TVT41438.1"/>
    </source>
</evidence>
<keyword evidence="2" id="KW-0238">DNA-binding</keyword>
<comment type="caution">
    <text evidence="5">The sequence shown here is derived from an EMBL/GenBank/DDBJ whole genome shotgun (WGS) entry which is preliminary data.</text>
</comment>
<dbReference type="NCBIfam" id="NF033788">
    <property type="entry name" value="HTH_metalloreg"/>
    <property type="match status" value="1"/>
</dbReference>